<dbReference type="EC" id="3.4.23.43" evidence="9"/>
<dbReference type="Proteomes" id="UP000178721">
    <property type="component" value="Unassembled WGS sequence"/>
</dbReference>
<feature type="transmembrane region" description="Helical" evidence="10">
    <location>
        <begin position="138"/>
        <end position="157"/>
    </location>
</feature>
<dbReference type="Gene3D" id="1.20.120.1220">
    <property type="match status" value="1"/>
</dbReference>
<protein>
    <recommendedName>
        <fullName evidence="9">Prepilin leader peptidase/N-methyltransferase</fullName>
        <ecNumber evidence="9">2.1.1.-</ecNumber>
        <ecNumber evidence="9">3.4.23.43</ecNumber>
    </recommendedName>
</protein>
<comment type="subcellular location">
    <subcellularLocation>
        <location evidence="1">Cell inner membrane</location>
        <topology evidence="1">Multi-pass membrane protein</topology>
    </subcellularLocation>
    <subcellularLocation>
        <location evidence="9">Cell membrane</location>
        <topology evidence="9">Multi-pass membrane protein</topology>
    </subcellularLocation>
</comment>
<feature type="domain" description="Prepilin type IV endopeptidase peptidase" evidence="11">
    <location>
        <begin position="115"/>
        <end position="222"/>
    </location>
</feature>
<dbReference type="GO" id="GO:0004190">
    <property type="term" value="F:aspartic-type endopeptidase activity"/>
    <property type="evidence" value="ECO:0007669"/>
    <property type="project" value="UniProtKB-EC"/>
</dbReference>
<evidence type="ECO:0000256" key="9">
    <source>
        <dbReference type="RuleBase" id="RU003794"/>
    </source>
</evidence>
<dbReference type="Pfam" id="PF01478">
    <property type="entry name" value="Peptidase_A24"/>
    <property type="match status" value="1"/>
</dbReference>
<evidence type="ECO:0000256" key="1">
    <source>
        <dbReference type="ARBA" id="ARBA00004429"/>
    </source>
</evidence>
<evidence type="ECO:0000313" key="13">
    <source>
        <dbReference type="EMBL" id="OGZ20723.1"/>
    </source>
</evidence>
<dbReference type="Pfam" id="PF06750">
    <property type="entry name" value="A24_N_bact"/>
    <property type="match status" value="1"/>
</dbReference>
<keyword evidence="9" id="KW-0645">Protease</keyword>
<dbReference type="GO" id="GO:0032259">
    <property type="term" value="P:methylation"/>
    <property type="evidence" value="ECO:0007669"/>
    <property type="project" value="UniProtKB-KW"/>
</dbReference>
<evidence type="ECO:0000256" key="4">
    <source>
        <dbReference type="ARBA" id="ARBA00022519"/>
    </source>
</evidence>
<evidence type="ECO:0000256" key="2">
    <source>
        <dbReference type="ARBA" id="ARBA00005801"/>
    </source>
</evidence>
<evidence type="ECO:0000256" key="3">
    <source>
        <dbReference type="ARBA" id="ARBA00022475"/>
    </source>
</evidence>
<dbReference type="GO" id="GO:0005886">
    <property type="term" value="C:plasma membrane"/>
    <property type="evidence" value="ECO:0007669"/>
    <property type="project" value="UniProtKB-SubCell"/>
</dbReference>
<evidence type="ECO:0000313" key="14">
    <source>
        <dbReference type="Proteomes" id="UP000178721"/>
    </source>
</evidence>
<keyword evidence="5 9" id="KW-0812">Transmembrane</keyword>
<proteinExistence type="inferred from homology"/>
<dbReference type="InterPro" id="IPR010627">
    <property type="entry name" value="Prepilin_pept_A24_N"/>
</dbReference>
<dbReference type="GO" id="GO:0008168">
    <property type="term" value="F:methyltransferase activity"/>
    <property type="evidence" value="ECO:0007669"/>
    <property type="project" value="UniProtKB-KW"/>
</dbReference>
<accession>A0A1G2E4G7</accession>
<dbReference type="GO" id="GO:0006465">
    <property type="term" value="P:signal peptide processing"/>
    <property type="evidence" value="ECO:0007669"/>
    <property type="project" value="TreeGrafter"/>
</dbReference>
<feature type="transmembrane region" description="Helical" evidence="10">
    <location>
        <begin position="163"/>
        <end position="181"/>
    </location>
</feature>
<dbReference type="PANTHER" id="PTHR30487">
    <property type="entry name" value="TYPE 4 PREPILIN-LIKE PROTEINS LEADER PEPTIDE-PROCESSING ENZYME"/>
    <property type="match status" value="1"/>
</dbReference>
<feature type="domain" description="Prepilin peptidase A24 N-terminal" evidence="12">
    <location>
        <begin position="11"/>
        <end position="92"/>
    </location>
</feature>
<evidence type="ECO:0000259" key="11">
    <source>
        <dbReference type="Pfam" id="PF01478"/>
    </source>
</evidence>
<feature type="transmembrane region" description="Helical" evidence="10">
    <location>
        <begin position="193"/>
        <end position="226"/>
    </location>
</feature>
<comment type="similarity">
    <text evidence="2 8">Belongs to the peptidase A24 family.</text>
</comment>
<gene>
    <name evidence="13" type="ORF">A2654_01255</name>
</gene>
<keyword evidence="3" id="KW-1003">Cell membrane</keyword>
<dbReference type="InterPro" id="IPR014032">
    <property type="entry name" value="Peptidase_A24A_bac"/>
</dbReference>
<dbReference type="InterPro" id="IPR050882">
    <property type="entry name" value="Prepilin_peptidase/N-MTase"/>
</dbReference>
<keyword evidence="9" id="KW-0378">Hydrolase</keyword>
<evidence type="ECO:0000256" key="5">
    <source>
        <dbReference type="ARBA" id="ARBA00022692"/>
    </source>
</evidence>
<keyword evidence="9" id="KW-0808">Transferase</keyword>
<feature type="transmembrane region" description="Helical" evidence="10">
    <location>
        <begin position="77"/>
        <end position="95"/>
    </location>
</feature>
<feature type="transmembrane region" description="Helical" evidence="10">
    <location>
        <begin position="107"/>
        <end position="126"/>
    </location>
</feature>
<feature type="transmembrane region" description="Helical" evidence="10">
    <location>
        <begin position="7"/>
        <end position="27"/>
    </location>
</feature>
<evidence type="ECO:0000256" key="8">
    <source>
        <dbReference type="RuleBase" id="RU003793"/>
    </source>
</evidence>
<dbReference type="PANTHER" id="PTHR30487:SF0">
    <property type="entry name" value="PREPILIN LEADER PEPTIDASE_N-METHYLTRANSFERASE-RELATED"/>
    <property type="match status" value="1"/>
</dbReference>
<dbReference type="EMBL" id="MHMA01000003">
    <property type="protein sequence ID" value="OGZ20723.1"/>
    <property type="molecule type" value="Genomic_DNA"/>
</dbReference>
<evidence type="ECO:0000256" key="7">
    <source>
        <dbReference type="ARBA" id="ARBA00023136"/>
    </source>
</evidence>
<keyword evidence="9" id="KW-0489">Methyltransferase</keyword>
<keyword evidence="4" id="KW-0997">Cell inner membrane</keyword>
<dbReference type="PRINTS" id="PR00864">
    <property type="entry name" value="PREPILNPTASE"/>
</dbReference>
<keyword evidence="9" id="KW-0511">Multifunctional enzyme</keyword>
<comment type="function">
    <text evidence="9">Plays an essential role in type IV pili and type II pseudopili formation by proteolytically removing the leader sequence from substrate proteins and subsequently monomethylating the alpha-amino group of the newly exposed N-terminal phenylalanine.</text>
</comment>
<keyword evidence="6 10" id="KW-1133">Transmembrane helix</keyword>
<evidence type="ECO:0000256" key="10">
    <source>
        <dbReference type="SAM" id="Phobius"/>
    </source>
</evidence>
<comment type="caution">
    <text evidence="13">The sequence shown here is derived from an EMBL/GenBank/DDBJ whole genome shotgun (WGS) entry which is preliminary data.</text>
</comment>
<organism evidence="13 14">
    <name type="scientific">Candidatus Nealsonbacteria bacterium RIFCSPHIGHO2_01_FULL_43_31</name>
    <dbReference type="NCBI Taxonomy" id="1801665"/>
    <lineage>
        <taxon>Bacteria</taxon>
        <taxon>Candidatus Nealsoniibacteriota</taxon>
    </lineage>
</organism>
<feature type="transmembrane region" description="Helical" evidence="10">
    <location>
        <begin position="238"/>
        <end position="261"/>
    </location>
</feature>
<keyword evidence="7 10" id="KW-0472">Membrane</keyword>
<dbReference type="AlphaFoldDB" id="A0A1G2E4G7"/>
<evidence type="ECO:0000256" key="6">
    <source>
        <dbReference type="ARBA" id="ARBA00022989"/>
    </source>
</evidence>
<comment type="catalytic activity">
    <reaction evidence="9">
        <text>Typically cleaves a -Gly-|-Phe- bond to release an N-terminal, basic peptide of 5-8 residues from type IV prepilin, and then N-methylates the new N-terminal amino group, the methyl donor being S-adenosyl-L-methionine.</text>
        <dbReference type="EC" id="3.4.23.43"/>
    </reaction>
</comment>
<evidence type="ECO:0000259" key="12">
    <source>
        <dbReference type="Pfam" id="PF06750"/>
    </source>
</evidence>
<dbReference type="EC" id="2.1.1.-" evidence="9"/>
<sequence length="264" mass="29534">MSLFYYIFIFLLGLIAGSFLNCVIYRLENNRGFLTGRSFCPKCKHVLAWYDLIPVFSFLALMGRCRYCRKKISWQYPLVELVTGFLFVLYFWILLARRSLGGGGDLGIDLVFGFLILPFLVVIFVYDLKHYLIPDKIIYPAIVLALILGFTKSPLILGDFVNPLISAIGAAAFFGAIVLVSRGKWMGVGDIKLAFFMGLVLGWPNILVALFFAFFAGAIIGLGLVSVKRKSFKSEVPFGPFLVSGTLAAMFYGQGLINWYLSLF</sequence>
<name>A0A1G2E4G7_9BACT</name>
<dbReference type="InterPro" id="IPR000045">
    <property type="entry name" value="Prepilin_IV_endopep_pep"/>
</dbReference>
<reference evidence="13 14" key="1">
    <citation type="journal article" date="2016" name="Nat. Commun.">
        <title>Thousands of microbial genomes shed light on interconnected biogeochemical processes in an aquifer system.</title>
        <authorList>
            <person name="Anantharaman K."/>
            <person name="Brown C.T."/>
            <person name="Hug L.A."/>
            <person name="Sharon I."/>
            <person name="Castelle C.J."/>
            <person name="Probst A.J."/>
            <person name="Thomas B.C."/>
            <person name="Singh A."/>
            <person name="Wilkins M.J."/>
            <person name="Karaoz U."/>
            <person name="Brodie E.L."/>
            <person name="Williams K.H."/>
            <person name="Hubbard S.S."/>
            <person name="Banfield J.F."/>
        </authorList>
    </citation>
    <scope>NUCLEOTIDE SEQUENCE [LARGE SCALE GENOMIC DNA]</scope>
</reference>